<comment type="subcellular location">
    <subcellularLocation>
        <location evidence="1">Secreted</location>
        <location evidence="1">Extracellular space</location>
        <location evidence="1">Extracellular matrix</location>
    </subcellularLocation>
</comment>
<dbReference type="PANTHER" id="PTHR24034:SF209">
    <property type="entry name" value="EGF-LIKE DOMAIN-CONTAINING PROTEIN"/>
    <property type="match status" value="1"/>
</dbReference>
<feature type="compositionally biased region" description="Low complexity" evidence="18">
    <location>
        <begin position="240"/>
        <end position="255"/>
    </location>
</feature>
<evidence type="ECO:0000256" key="9">
    <source>
        <dbReference type="ARBA" id="ARBA00023180"/>
    </source>
</evidence>
<dbReference type="Gene3D" id="2.10.25.10">
    <property type="entry name" value="Laminin"/>
    <property type="match status" value="18"/>
</dbReference>
<evidence type="ECO:0000256" key="16">
    <source>
        <dbReference type="ARBA" id="ARBA00075443"/>
    </source>
</evidence>
<dbReference type="InterPro" id="IPR001881">
    <property type="entry name" value="EGF-like_Ca-bd_dom"/>
</dbReference>
<feature type="disulfide bond" evidence="17">
    <location>
        <begin position="596"/>
        <end position="605"/>
    </location>
</feature>
<dbReference type="FunFam" id="2.10.25.10:FF:000077">
    <property type="entry name" value="Latent-transforming growth factor beta-binding protein 3 isoform 1"/>
    <property type="match status" value="1"/>
</dbReference>
<evidence type="ECO:0000256" key="18">
    <source>
        <dbReference type="SAM" id="MobiDB-lite"/>
    </source>
</evidence>
<dbReference type="FunFam" id="2.10.25.10:FF:000273">
    <property type="entry name" value="Putative latent-transforming growth factor beta-binding protein 2"/>
    <property type="match status" value="1"/>
</dbReference>
<sequence length="1894" mass="204280">MWRVAARSRAPRTPSPIRFCRLTSRLPEIGCSGLTPRATGEKLLKDFAAGAAVECPARSLAHPLPPSPGPAAARAAPPAGSADPHLARPAPLAPPRLPGSALPTPTPAPSSPPQSAGVWGHSAARGASSLATDLGSSRLSRALACSRGSPSARGRASRTAGGGSQTARGGSRRLGPAMAGAWLRWGLLLWAGLLASSAHGRVRRITYVVRPGPGLAAGALPLSGPPSPRTFNVALNARYSRSSASAGAPSRASLRVPSERTRRTSKPGGAALQGLRPPPPPEPARPEAPGGQLHPKPGGHPAAAPFARQGREVVRSKVPLETQSGGGSRLQVHQKQQMQGVNVCGERCCRGWSKAPGSQRCTKPSCVPPCQNGGICLRPQFCVCKPETKGKACETVAAQDTSLPLFGGQSPGAASSWIPPEQAAKHTSSKKADTLPRVSPVAQMTFTLKPKPSVGLPQQIHSQVTPLSSQSMMIHHGQTQEYVLKPKYFPAQKGISGEQSTEPSFPLRYVQDQVATPFQLSNHTGRIKVVFTPSICKVTCTKGSCQNSCEKGNTTTLISENGHAADTLTATNFRVVICHLPCMNGGQCSSRDKCQCPPNFTGKLCQIPVHGASVPKLYQHSQQPGKALGTHVIHSTHTLPLTVTSQQGVKVKFPPNIVNIHVKHPPEASVQIHQVSRIDGPTGQKTKEAQPGHSQVSYQGLPAQKTQTIHSTHSHQHVIPHVYPVAAKTQLGRCFQETVGSQCGKALPGLSKQEDCCGTVGTSWGFNKCQKCPKKPSYHGYNQMMECLPGYKRVNNTFCQDINECQLQGVCPNGECLNTMGSYRCTCKIGFGPDPTFSSCVPDPPVISEEKGPCFRLVSSGRQCMHPLSVHLTKQLCCCSVGKAWGPHCEKCPLPGTAAFKEICPGGMGYTVSGVHRRRPIHHHVGKGPVFVKPKNTQPVAKSTHPPPLPAKEEPVEALTFSREHGPGVAEPEVATAPPEKEISSLDQEKTKLEPGQPQLSPGISTIHLNPQFPVVIEKTSPPVPVEVAPEASTSSASQVIAPTQVTEINECTVNPDICGAGHCINLPVRYTCICYEGYKFSEQQRKCVDIDECTQAQHLCSQGRCENTEGSFLCICPAGFMASEEGTDCIDVDECLRPAICGEGRCVNTVGAFRCEYCDSGYRMTRRGHCEDIDECLNPSTCPDEQCVNSPGSYQCVPCTEGFQGWNGQCLDVDECLEPNVCTNGDCSNLEGSYMCSCHKGYTRTPDQKHCKDIDECQQGNLCINGQCKNTEGSFRCTCGQGYQLSAAKDQCEDIDECQHRHLCAHGQCRNTEGSFQCVCDQGYRASGLGDHCEDINECLEDKSVCQRGDCINTAGSYDCTCPDGFQLDDNKACQDINECEHPGLCGPQGECLNTEGSFHCVCQQGFSISADGRTCEDIDECVNNTVCDSHGFCDNTPGSFRCLCYQGFQAPQDGQGCVDVNECELLSGVCGEAFCENVEGSFLCVCADENQEYSPMTGQCRSLASTDLDVDQPKEEKKECYYNLNDASLCDNVLAPNVTKQECCCTSGAGWGDNCEIFPCPVLGTAEFTEMCPKGKGFVPAGESSSEAGGENYKDADECLLFGQEICKDGFCLNTRPGYECYCKQGTYYDPVKLQCFDMDECQDPNSCIDGQCVNTEGSYNCFCTHPMVLDASEKRCIQPAESNEHLEEVDVHQDLCWEHLNDDYVCGRPLVGKQTTYTECCCLYGEAWGMQCALCPMKNSDDYAQLCNIPITGRRQPYGRDALVDFSEQYGPEANPYFIQDRFLNSFEELQAEECGILNGCENGRCVRVQEGYTCDCFDGYHLDTAKMTCVDVNECNELNNRMSLCKNAKCINTEGSYKCLCLPGYVPSDKPNYCTPLNTALNLEKDSDLD</sequence>
<feature type="domain" description="TB" evidence="20">
    <location>
        <begin position="1697"/>
        <end position="1750"/>
    </location>
</feature>
<dbReference type="InParanoid" id="A0A2R8NBL9"/>
<dbReference type="InterPro" id="IPR050751">
    <property type="entry name" value="ECM_structural_protein"/>
</dbReference>
<keyword evidence="7" id="KW-0677">Repeat</keyword>
<dbReference type="InterPro" id="IPR017878">
    <property type="entry name" value="TB_dom"/>
</dbReference>
<dbReference type="Pfam" id="PF00683">
    <property type="entry name" value="TB"/>
    <property type="match status" value="4"/>
</dbReference>
<dbReference type="GeneTree" id="ENSGT00940000155823"/>
<dbReference type="FunFam" id="2.10.25.10:FF:000198">
    <property type="entry name" value="latent-transforming growth factor beta-binding protein 1 isoform X1"/>
    <property type="match status" value="1"/>
</dbReference>
<dbReference type="PROSITE" id="PS51364">
    <property type="entry name" value="TB"/>
    <property type="match status" value="4"/>
</dbReference>
<reference evidence="21" key="2">
    <citation type="submission" date="2025-08" db="UniProtKB">
        <authorList>
            <consortium name="Ensembl"/>
        </authorList>
    </citation>
    <scope>IDENTIFICATION</scope>
</reference>
<feature type="domain" description="EGF-like" evidence="19">
    <location>
        <begin position="1377"/>
        <end position="1418"/>
    </location>
</feature>
<feature type="domain" description="TB" evidence="20">
    <location>
        <begin position="852"/>
        <end position="904"/>
    </location>
</feature>
<feature type="domain" description="EGF-like" evidence="19">
    <location>
        <begin position="1835"/>
        <end position="1879"/>
    </location>
</feature>
<feature type="domain" description="EGF-like" evidence="19">
    <location>
        <begin position="1090"/>
        <end position="1131"/>
    </location>
</feature>
<comment type="function">
    <text evidence="13">Key regulator of transforming growth factor beta (TGFB1, TGFB2 and TGFB3) that controls TGF-beta activation by maintaining it in a latent state during storage in extracellular space. Associates specifically via disulfide bonds with the Latency-associated peptide (LAP), which is the regulatory chain of TGF-beta, and regulates integrin-dependent activation of TGF-beta. Outcompeted by LRRC32/GARP for binding to LAP regulatory chain of TGF-beta.</text>
</comment>
<dbReference type="SUPFAM" id="SSF57184">
    <property type="entry name" value="Growth factor receptor domain"/>
    <property type="match status" value="4"/>
</dbReference>
<dbReference type="Pfam" id="PF12662">
    <property type="entry name" value="cEGF"/>
    <property type="match status" value="3"/>
</dbReference>
<evidence type="ECO:0000256" key="4">
    <source>
        <dbReference type="ARBA" id="ARBA00022536"/>
    </source>
</evidence>
<feature type="region of interest" description="Disordered" evidence="18">
    <location>
        <begin position="61"/>
        <end position="124"/>
    </location>
</feature>
<feature type="disulfide bond" evidence="17">
    <location>
        <begin position="366"/>
        <end position="376"/>
    </location>
</feature>
<evidence type="ECO:0000256" key="17">
    <source>
        <dbReference type="PROSITE-ProRule" id="PRU00076"/>
    </source>
</evidence>
<dbReference type="Gene3D" id="3.90.290.10">
    <property type="entry name" value="TGF-beta binding (TB) domain"/>
    <property type="match status" value="4"/>
</dbReference>
<evidence type="ECO:0000259" key="19">
    <source>
        <dbReference type="PROSITE" id="PS50026"/>
    </source>
</evidence>
<dbReference type="GO" id="GO:0050431">
    <property type="term" value="F:transforming growth factor beta binding"/>
    <property type="evidence" value="ECO:0007669"/>
    <property type="project" value="Ensembl"/>
</dbReference>
<dbReference type="SUPFAM" id="SSF57196">
    <property type="entry name" value="EGF/Laminin"/>
    <property type="match status" value="3"/>
</dbReference>
<dbReference type="Pfam" id="PF07645">
    <property type="entry name" value="EGF_CA"/>
    <property type="match status" value="10"/>
</dbReference>
<dbReference type="SMART" id="SM00181">
    <property type="entry name" value="EGF"/>
    <property type="match status" value="18"/>
</dbReference>
<dbReference type="InterPro" id="IPR009030">
    <property type="entry name" value="Growth_fac_rcpt_cys_sf"/>
</dbReference>
<dbReference type="PROSITE" id="PS01187">
    <property type="entry name" value="EGF_CA"/>
    <property type="match status" value="6"/>
</dbReference>
<evidence type="ECO:0000256" key="14">
    <source>
        <dbReference type="ARBA" id="ARBA00062844"/>
    </source>
</evidence>
<dbReference type="InterPro" id="IPR018097">
    <property type="entry name" value="EGF_Ca-bd_CS"/>
</dbReference>
<protein>
    <recommendedName>
        <fullName evidence="15">Latent-transforming growth factor beta-binding protein 1</fullName>
    </recommendedName>
    <alternativeName>
        <fullName evidence="16">Transforming growth factor beta-1-binding protein 1</fullName>
    </alternativeName>
</protein>
<keyword evidence="10" id="KW-0340">Growth factor binding</keyword>
<dbReference type="InterPro" id="IPR036773">
    <property type="entry name" value="TB_dom_sf"/>
</dbReference>
<evidence type="ECO:0000256" key="3">
    <source>
        <dbReference type="ARBA" id="ARBA00022530"/>
    </source>
</evidence>
<dbReference type="GO" id="GO:0032991">
    <property type="term" value="C:protein-containing complex"/>
    <property type="evidence" value="ECO:0007669"/>
    <property type="project" value="Ensembl"/>
</dbReference>
<comment type="similarity">
    <text evidence="12">Belongs to the LTBP family.</text>
</comment>
<dbReference type="FunFam" id="3.90.290.10:FF:000012">
    <property type="entry name" value="latent-transforming growth factor beta-binding protein 1 isoform X2"/>
    <property type="match status" value="1"/>
</dbReference>
<dbReference type="FunFam" id="2.10.25.10:FF:000046">
    <property type="entry name" value="Latent-transforming growth factor beta-binding protein 1 isoform x2"/>
    <property type="match status" value="1"/>
</dbReference>
<keyword evidence="5" id="KW-0597">Phosphoprotein</keyword>
<gene>
    <name evidence="21" type="primary">LTBP1</name>
</gene>
<dbReference type="FunFam" id="2.10.25.10:FF:000475">
    <property type="entry name" value="latent-transforming growth factor beta-binding protein 1 isoform X3"/>
    <property type="match status" value="1"/>
</dbReference>
<dbReference type="OMA" id="AFRHESE"/>
<evidence type="ECO:0000256" key="1">
    <source>
        <dbReference type="ARBA" id="ARBA00004498"/>
    </source>
</evidence>
<dbReference type="Ensembl" id="ENSCJAT00000075613.3">
    <property type="protein sequence ID" value="ENSCJAP00000064294.3"/>
    <property type="gene ID" value="ENSCJAG00000003410.5"/>
</dbReference>
<evidence type="ECO:0000313" key="22">
    <source>
        <dbReference type="Proteomes" id="UP000008225"/>
    </source>
</evidence>
<dbReference type="GO" id="GO:0141069">
    <property type="term" value="F:receptor ligand inhibitor activity"/>
    <property type="evidence" value="ECO:0007669"/>
    <property type="project" value="Ensembl"/>
</dbReference>
<dbReference type="FunCoup" id="A0A2R8NBL9">
    <property type="interactions" value="849"/>
</dbReference>
<dbReference type="FunFam" id="2.10.25.10:FF:000205">
    <property type="entry name" value="latent-transforming growth factor beta-binding protein 1 isoform X1"/>
    <property type="match status" value="1"/>
</dbReference>
<dbReference type="InterPro" id="IPR026823">
    <property type="entry name" value="cEGF"/>
</dbReference>
<dbReference type="SMART" id="SM00179">
    <property type="entry name" value="EGF_CA"/>
    <property type="match status" value="16"/>
</dbReference>
<dbReference type="GO" id="GO:0005576">
    <property type="term" value="C:extracellular region"/>
    <property type="evidence" value="ECO:0007669"/>
    <property type="project" value="GOC"/>
</dbReference>
<evidence type="ECO:0000313" key="21">
    <source>
        <dbReference type="Ensembl" id="ENSCJAP00000064294.3"/>
    </source>
</evidence>
<dbReference type="GO" id="GO:0001527">
    <property type="term" value="C:microfibril"/>
    <property type="evidence" value="ECO:0007669"/>
    <property type="project" value="Ensembl"/>
</dbReference>
<reference evidence="21" key="3">
    <citation type="submission" date="2025-09" db="UniProtKB">
        <authorList>
            <consortium name="Ensembl"/>
        </authorList>
    </citation>
    <scope>IDENTIFICATION</scope>
</reference>
<dbReference type="FunFam" id="2.10.25.10:FF:000515">
    <property type="entry name" value="latent-transforming growth factor beta-binding protein 1 isoform X6"/>
    <property type="match status" value="1"/>
</dbReference>
<feature type="domain" description="EGF-like" evidence="19">
    <location>
        <begin position="1213"/>
        <end position="1253"/>
    </location>
</feature>
<feature type="domain" description="EGF-like" evidence="19">
    <location>
        <begin position="574"/>
        <end position="606"/>
    </location>
</feature>
<dbReference type="GO" id="GO:0035592">
    <property type="term" value="P:establishment of protein localization to extracellular region"/>
    <property type="evidence" value="ECO:0007669"/>
    <property type="project" value="Ensembl"/>
</dbReference>
<evidence type="ECO:0000256" key="6">
    <source>
        <dbReference type="ARBA" id="ARBA00022729"/>
    </source>
</evidence>
<dbReference type="PROSITE" id="PS50026">
    <property type="entry name" value="EGF_3"/>
    <property type="match status" value="11"/>
</dbReference>
<feature type="region of interest" description="Disordered" evidence="18">
    <location>
        <begin position="240"/>
        <end position="304"/>
    </location>
</feature>
<organism evidence="21 22">
    <name type="scientific">Callithrix jacchus</name>
    <name type="common">White-tufted-ear marmoset</name>
    <name type="synonym">Simia Jacchus</name>
    <dbReference type="NCBI Taxonomy" id="9483"/>
    <lineage>
        <taxon>Eukaryota</taxon>
        <taxon>Metazoa</taxon>
        <taxon>Chordata</taxon>
        <taxon>Craniata</taxon>
        <taxon>Vertebrata</taxon>
        <taxon>Euteleostomi</taxon>
        <taxon>Mammalia</taxon>
        <taxon>Eutheria</taxon>
        <taxon>Euarchontoglires</taxon>
        <taxon>Primates</taxon>
        <taxon>Haplorrhini</taxon>
        <taxon>Platyrrhini</taxon>
        <taxon>Cebidae</taxon>
        <taxon>Callitrichinae</taxon>
        <taxon>Callithrix</taxon>
        <taxon>Callithrix</taxon>
    </lineage>
</organism>
<evidence type="ECO:0000256" key="15">
    <source>
        <dbReference type="ARBA" id="ARBA00072992"/>
    </source>
</evidence>
<dbReference type="FunFam" id="2.10.25.10:FF:000056">
    <property type="entry name" value="Latent-transforming growth factor beta-binding protein 3 isoform 2"/>
    <property type="match status" value="1"/>
</dbReference>
<proteinExistence type="inferred from homology"/>
<keyword evidence="4 17" id="KW-0245">EGF-like domain</keyword>
<feature type="region of interest" description="Disordered" evidence="18">
    <location>
        <begin position="409"/>
        <end position="435"/>
    </location>
</feature>
<evidence type="ECO:0000256" key="8">
    <source>
        <dbReference type="ARBA" id="ARBA00023157"/>
    </source>
</evidence>
<dbReference type="InterPro" id="IPR000152">
    <property type="entry name" value="EGF-type_Asp/Asn_hydroxyl_site"/>
</dbReference>
<dbReference type="GO" id="GO:0050436">
    <property type="term" value="F:microfibril binding"/>
    <property type="evidence" value="ECO:0007669"/>
    <property type="project" value="Ensembl"/>
</dbReference>
<accession>A0A2R8NBL9</accession>
<keyword evidence="8 17" id="KW-1015">Disulfide bond</keyword>
<dbReference type="PANTHER" id="PTHR24034">
    <property type="entry name" value="EGF-LIKE DOMAIN-CONTAINING PROTEIN"/>
    <property type="match status" value="1"/>
</dbReference>
<dbReference type="GO" id="GO:0005509">
    <property type="term" value="F:calcium ion binding"/>
    <property type="evidence" value="ECO:0007669"/>
    <property type="project" value="InterPro"/>
</dbReference>
<feature type="region of interest" description="Disordered" evidence="18">
    <location>
        <begin position="142"/>
        <end position="174"/>
    </location>
</feature>
<evidence type="ECO:0000256" key="12">
    <source>
        <dbReference type="ARBA" id="ARBA00038081"/>
    </source>
</evidence>
<keyword evidence="2" id="KW-0964">Secreted</keyword>
<feature type="compositionally biased region" description="Low complexity" evidence="18">
    <location>
        <begin position="142"/>
        <end position="159"/>
    </location>
</feature>
<feature type="domain" description="EGF-like" evidence="19">
    <location>
        <begin position="1295"/>
        <end position="1335"/>
    </location>
</feature>
<comment type="caution">
    <text evidence="17">Lacks conserved residue(s) required for the propagation of feature annotation.</text>
</comment>
<name>A0A2R8NBL9_CALJA</name>
<keyword evidence="6" id="KW-0732">Signal</keyword>
<comment type="subunit">
    <text evidence="14">Interacts with TGFB1; associates via disulfide bonds with the Latency-associated peptide chain (LAP) regulatory chain of TGFB1, leading to regulate activation of TGF-beta-1. LTBP1 does not bind directly to TGF-beta-1, the active chain of TGFB1. Interacts (via C-terminal domain) with FBN1 (via N-terminal domain). Interacts with FBN2. Interacts with ADAMTSL2. Interacts with EFEMP2.</text>
</comment>
<evidence type="ECO:0000256" key="7">
    <source>
        <dbReference type="ARBA" id="ARBA00022737"/>
    </source>
</evidence>
<dbReference type="Proteomes" id="UP000008225">
    <property type="component" value="Chromosome 14"/>
</dbReference>
<evidence type="ECO:0000259" key="20">
    <source>
        <dbReference type="PROSITE" id="PS51364"/>
    </source>
</evidence>
<dbReference type="InterPro" id="IPR000742">
    <property type="entry name" value="EGF"/>
</dbReference>
<dbReference type="GO" id="GO:0035583">
    <property type="term" value="P:sequestering of TGFbeta in extracellular matrix"/>
    <property type="evidence" value="ECO:0007669"/>
    <property type="project" value="Ensembl"/>
</dbReference>
<dbReference type="SUPFAM" id="SSF57581">
    <property type="entry name" value="TB module/8-cys domain"/>
    <property type="match status" value="4"/>
</dbReference>
<evidence type="ECO:0000256" key="13">
    <source>
        <dbReference type="ARBA" id="ARBA00059743"/>
    </source>
</evidence>
<dbReference type="FunFam" id="2.10.25.10:FF:000019">
    <property type="entry name" value="latent-transforming growth factor beta-binding protein 1 isoform X2"/>
    <property type="match status" value="6"/>
</dbReference>
<feature type="region of interest" description="Disordered" evidence="18">
    <location>
        <begin position="925"/>
        <end position="983"/>
    </location>
</feature>
<dbReference type="FunFam" id="2.10.25.10:FF:000014">
    <property type="entry name" value="Latent-transforming growth factor beta-binding protein 3"/>
    <property type="match status" value="1"/>
</dbReference>
<dbReference type="InterPro" id="IPR049883">
    <property type="entry name" value="NOTCH1_EGF-like"/>
</dbReference>
<feature type="domain" description="EGF-like" evidence="19">
    <location>
        <begin position="362"/>
        <end position="394"/>
    </location>
</feature>
<feature type="domain" description="EGF-like" evidence="19">
    <location>
        <begin position="801"/>
        <end position="838"/>
    </location>
</feature>
<dbReference type="CDD" id="cd00054">
    <property type="entry name" value="EGF_CA"/>
    <property type="match status" value="12"/>
</dbReference>
<keyword evidence="11" id="KW-0379">Hydroxylation</keyword>
<dbReference type="FunFam" id="3.90.290.10:FF:000001">
    <property type="entry name" value="Latent-transforming growth factor beta-binding protein 3 isoform 1"/>
    <property type="match status" value="1"/>
</dbReference>
<dbReference type="FunFam" id="3.90.290.10:FF:000002">
    <property type="entry name" value="Latent-transforming growth factor beta-binding protein 3 isoform 1"/>
    <property type="match status" value="1"/>
</dbReference>
<feature type="domain" description="TB" evidence="20">
    <location>
        <begin position="1520"/>
        <end position="1574"/>
    </location>
</feature>
<dbReference type="FunFam" id="3.90.290.10:FF:000004">
    <property type="entry name" value="latent-transforming growth factor beta-binding protein 1 isoform X1"/>
    <property type="match status" value="1"/>
</dbReference>
<feature type="disulfide bond" evidence="17">
    <location>
        <begin position="384"/>
        <end position="393"/>
    </location>
</feature>
<feature type="domain" description="TB" evidence="20">
    <location>
        <begin position="732"/>
        <end position="777"/>
    </location>
</feature>
<feature type="compositionally biased region" description="Low complexity" evidence="18">
    <location>
        <begin position="70"/>
        <end position="90"/>
    </location>
</feature>
<dbReference type="FunFam" id="2.10.25.10:FF:000115">
    <property type="entry name" value="latent-transforming growth factor beta-binding protein 4 isoform X2"/>
    <property type="match status" value="1"/>
</dbReference>
<feature type="domain" description="EGF-like" evidence="19">
    <location>
        <begin position="1254"/>
        <end position="1294"/>
    </location>
</feature>
<feature type="domain" description="EGF-like" evidence="19">
    <location>
        <begin position="1336"/>
        <end position="1376"/>
    </location>
</feature>
<dbReference type="Bgee" id="ENSCJAG00000003410">
    <property type="expression patterns" value="Expressed in ovary and 6 other cell types or tissues"/>
</dbReference>
<feature type="compositionally biased region" description="Low complexity" evidence="18">
    <location>
        <begin position="287"/>
        <end position="304"/>
    </location>
</feature>
<dbReference type="PROSITE" id="PS01186">
    <property type="entry name" value="EGF_2"/>
    <property type="match status" value="7"/>
</dbReference>
<dbReference type="PROSITE" id="PS00022">
    <property type="entry name" value="EGF_1"/>
    <property type="match status" value="2"/>
</dbReference>
<dbReference type="STRING" id="9483.ENSCJAP00000064294"/>
<keyword evidence="3" id="KW-0272">Extracellular matrix</keyword>
<reference evidence="21" key="1">
    <citation type="submission" date="2009-03" db="EMBL/GenBank/DDBJ databases">
        <authorList>
            <person name="Warren W."/>
            <person name="Ye L."/>
            <person name="Minx P."/>
            <person name="Worley K."/>
            <person name="Gibbs R."/>
            <person name="Wilson R.K."/>
        </authorList>
    </citation>
    <scope>NUCLEOTIDE SEQUENCE [LARGE SCALE GENOMIC DNA]</scope>
</reference>
<feature type="disulfide bond" evidence="17">
    <location>
        <begin position="578"/>
        <end position="588"/>
    </location>
</feature>
<keyword evidence="22" id="KW-1185">Reference proteome</keyword>
<evidence type="ECO:0000256" key="5">
    <source>
        <dbReference type="ARBA" id="ARBA00022553"/>
    </source>
</evidence>
<keyword evidence="9" id="KW-0325">Glycoprotein</keyword>
<evidence type="ECO:0000256" key="2">
    <source>
        <dbReference type="ARBA" id="ARBA00022525"/>
    </source>
</evidence>
<evidence type="ECO:0000256" key="10">
    <source>
        <dbReference type="ARBA" id="ARBA00023183"/>
    </source>
</evidence>
<dbReference type="PROSITE" id="PS00010">
    <property type="entry name" value="ASX_HYDROXYL"/>
    <property type="match status" value="11"/>
</dbReference>
<feature type="domain" description="EGF-like" evidence="19">
    <location>
        <begin position="1419"/>
        <end position="1456"/>
    </location>
</feature>
<evidence type="ECO:0000256" key="11">
    <source>
        <dbReference type="ARBA" id="ARBA00023278"/>
    </source>
</evidence>